<dbReference type="SUPFAM" id="SSF103243">
    <property type="entry name" value="KA1-like"/>
    <property type="match status" value="1"/>
</dbReference>
<evidence type="ECO:0000256" key="4">
    <source>
        <dbReference type="ARBA" id="ARBA00022741"/>
    </source>
</evidence>
<dbReference type="InterPro" id="IPR000719">
    <property type="entry name" value="Prot_kinase_dom"/>
</dbReference>
<evidence type="ECO:0000256" key="1">
    <source>
        <dbReference type="ARBA" id="ARBA00012513"/>
    </source>
</evidence>
<dbReference type="InterPro" id="IPR011009">
    <property type="entry name" value="Kinase-like_dom_sf"/>
</dbReference>
<feature type="compositionally biased region" description="Basic residues" evidence="9">
    <location>
        <begin position="552"/>
        <end position="565"/>
    </location>
</feature>
<dbReference type="PANTHER" id="PTHR24346:SF30">
    <property type="entry name" value="MATERNAL EMBRYONIC LEUCINE ZIPPER KINASE"/>
    <property type="match status" value="1"/>
</dbReference>
<dbReference type="SMART" id="SM00220">
    <property type="entry name" value="S_TKc"/>
    <property type="match status" value="1"/>
</dbReference>
<feature type="compositionally biased region" description="Basic and acidic residues" evidence="9">
    <location>
        <begin position="270"/>
        <end position="282"/>
    </location>
</feature>
<keyword evidence="13" id="KW-1185">Reference proteome</keyword>
<evidence type="ECO:0000256" key="6">
    <source>
        <dbReference type="ARBA" id="ARBA00022840"/>
    </source>
</evidence>
<evidence type="ECO:0000256" key="3">
    <source>
        <dbReference type="ARBA" id="ARBA00022679"/>
    </source>
</evidence>
<feature type="region of interest" description="Disordered" evidence="9">
    <location>
        <begin position="270"/>
        <end position="305"/>
    </location>
</feature>
<dbReference type="Pfam" id="PF00069">
    <property type="entry name" value="Pkinase"/>
    <property type="match status" value="1"/>
</dbReference>
<dbReference type="Proteomes" id="UP001150062">
    <property type="component" value="Unassembled WGS sequence"/>
</dbReference>
<feature type="compositionally biased region" description="Acidic residues" evidence="9">
    <location>
        <begin position="283"/>
        <end position="302"/>
    </location>
</feature>
<evidence type="ECO:0000256" key="5">
    <source>
        <dbReference type="ARBA" id="ARBA00022777"/>
    </source>
</evidence>
<protein>
    <recommendedName>
        <fullName evidence="1">non-specific serine/threonine protein kinase</fullName>
        <ecNumber evidence="1">2.7.11.1</ecNumber>
    </recommendedName>
</protein>
<dbReference type="InterPro" id="IPR028375">
    <property type="entry name" value="KA1/Ssp2_C"/>
</dbReference>
<evidence type="ECO:0000259" key="11">
    <source>
        <dbReference type="PROSITE" id="PS50032"/>
    </source>
</evidence>
<keyword evidence="3" id="KW-0808">Transferase</keyword>
<comment type="catalytic activity">
    <reaction evidence="7">
        <text>L-threonyl-[protein] + ATP = O-phospho-L-threonyl-[protein] + ADP + H(+)</text>
        <dbReference type="Rhea" id="RHEA:46608"/>
        <dbReference type="Rhea" id="RHEA-COMP:11060"/>
        <dbReference type="Rhea" id="RHEA-COMP:11605"/>
        <dbReference type="ChEBI" id="CHEBI:15378"/>
        <dbReference type="ChEBI" id="CHEBI:30013"/>
        <dbReference type="ChEBI" id="CHEBI:30616"/>
        <dbReference type="ChEBI" id="CHEBI:61977"/>
        <dbReference type="ChEBI" id="CHEBI:456216"/>
        <dbReference type="EC" id="2.7.11.1"/>
    </reaction>
</comment>
<dbReference type="EMBL" id="JAOAOG010000116">
    <property type="protein sequence ID" value="KAJ6248199.1"/>
    <property type="molecule type" value="Genomic_DNA"/>
</dbReference>
<name>A0ABQ8YUD0_9EUKA</name>
<proteinExistence type="predicted"/>
<dbReference type="SUPFAM" id="SSF56112">
    <property type="entry name" value="Protein kinase-like (PK-like)"/>
    <property type="match status" value="1"/>
</dbReference>
<accession>A0ABQ8YUD0</accession>
<feature type="region of interest" description="Disordered" evidence="9">
    <location>
        <begin position="524"/>
        <end position="566"/>
    </location>
</feature>
<feature type="domain" description="Protein kinase" evidence="10">
    <location>
        <begin position="11"/>
        <end position="262"/>
    </location>
</feature>
<gene>
    <name evidence="12" type="ORF">M0813_17862</name>
</gene>
<keyword evidence="6" id="KW-0067">ATP-binding</keyword>
<dbReference type="Gene3D" id="3.30.310.80">
    <property type="entry name" value="Kinase associated domain 1, KA1"/>
    <property type="match status" value="1"/>
</dbReference>
<dbReference type="Gene3D" id="1.10.510.10">
    <property type="entry name" value="Transferase(Phosphotransferase) domain 1"/>
    <property type="match status" value="1"/>
</dbReference>
<keyword evidence="5" id="KW-0418">Kinase</keyword>
<evidence type="ECO:0000313" key="12">
    <source>
        <dbReference type="EMBL" id="KAJ6248199.1"/>
    </source>
</evidence>
<feature type="domain" description="KA1" evidence="11">
    <location>
        <begin position="766"/>
        <end position="816"/>
    </location>
</feature>
<evidence type="ECO:0000259" key="10">
    <source>
        <dbReference type="PROSITE" id="PS50011"/>
    </source>
</evidence>
<evidence type="ECO:0000256" key="8">
    <source>
        <dbReference type="ARBA" id="ARBA00048679"/>
    </source>
</evidence>
<keyword evidence="4" id="KW-0547">Nucleotide-binding</keyword>
<sequence length="817" mass="96400">MTSRLPKFQNYVIKSPFKNSRQGKTVIAEHKLTKENTEIRMFHKLKSYLTNDLGSLLNQLRIAQAFRHPQIVRLLEIVEDNKRYCVVSESFPDSTSLWKYQVKNGPISNLIEIQTIFQQLLSVFTYFHSKKFYFGDFTSKMVKINSNSKLKIHWKHFKKISPNENSTFSFFSAPELSKKDPSLNAKCDVWTLGILLHQLIMGTNTFSKLNYKKKNYYKNIRKKVLKLNSSVPKTIVKLLSKMLELDELDRISLSEIENCLWFERDDLEKNENENQENEKQTEQEQEQEQEQEEEQEEEEEQEHVEFDHSILKEMKSHGFNLNELIFNLIQGNRNSMTTTYYLFELQKKKQGLQNEDVDKSFKLEVSQILHDLRTKKKSNGNEKDQNKISKLLRASSFSDNPIQIRQNEFENRNSGEIESDKVAKDDSFLIGSSVASLPDFEKDDLELPFSLVDIDNEIFQNDLNSPRQKKNSRFKSNPLKNEKAIKQKNPMESNSIKDDDNNPELDFMKNELRNMLLQINSKNKNTSRINNKKQANLKPNQQNKGMQTQTHMQKRMQARMHKPKSKSIQIVNNKEEKNVQKQKKSKVINPREAKKIQLVKKTYGKYINNVLKNDPNYLKKKYSPRQLSRIRKKTKKKNKSNSIFLTKNISIQRSSTNFSILEPQQDKDLKRNQLLRKLPNNKNNHLLDSFSKSMDYRFYMEDKLSNQEQNNPIKQYNSQMDEILEILNSSISSLPEKKLLNQYIKVLDEMGVSYTRIGNNKLNCQANFRGEKLKFEIGAYPLPKHRGVRRVHFKRIDCNIWNFYAFWKIINQQVTFL</sequence>
<organism evidence="12 13">
    <name type="scientific">Anaeramoeba flamelloides</name>
    <dbReference type="NCBI Taxonomy" id="1746091"/>
    <lineage>
        <taxon>Eukaryota</taxon>
        <taxon>Metamonada</taxon>
        <taxon>Anaeramoebidae</taxon>
        <taxon>Anaeramoeba</taxon>
    </lineage>
</organism>
<comment type="catalytic activity">
    <reaction evidence="8">
        <text>L-seryl-[protein] + ATP = O-phospho-L-seryl-[protein] + ADP + H(+)</text>
        <dbReference type="Rhea" id="RHEA:17989"/>
        <dbReference type="Rhea" id="RHEA-COMP:9863"/>
        <dbReference type="Rhea" id="RHEA-COMP:11604"/>
        <dbReference type="ChEBI" id="CHEBI:15378"/>
        <dbReference type="ChEBI" id="CHEBI:29999"/>
        <dbReference type="ChEBI" id="CHEBI:30616"/>
        <dbReference type="ChEBI" id="CHEBI:83421"/>
        <dbReference type="ChEBI" id="CHEBI:456216"/>
        <dbReference type="EC" id="2.7.11.1"/>
    </reaction>
</comment>
<evidence type="ECO:0000313" key="13">
    <source>
        <dbReference type="Proteomes" id="UP001150062"/>
    </source>
</evidence>
<feature type="compositionally biased region" description="Polar residues" evidence="9">
    <location>
        <begin position="524"/>
        <end position="551"/>
    </location>
</feature>
<dbReference type="PROSITE" id="PS50011">
    <property type="entry name" value="PROTEIN_KINASE_DOM"/>
    <property type="match status" value="1"/>
</dbReference>
<dbReference type="EC" id="2.7.11.1" evidence="1"/>
<feature type="region of interest" description="Disordered" evidence="9">
    <location>
        <begin position="462"/>
        <end position="503"/>
    </location>
</feature>
<dbReference type="InterPro" id="IPR001772">
    <property type="entry name" value="KA1_dom"/>
</dbReference>
<dbReference type="PROSITE" id="PS50032">
    <property type="entry name" value="KA1"/>
    <property type="match status" value="1"/>
</dbReference>
<evidence type="ECO:0000256" key="2">
    <source>
        <dbReference type="ARBA" id="ARBA00022527"/>
    </source>
</evidence>
<reference evidence="12" key="1">
    <citation type="submission" date="2022-08" db="EMBL/GenBank/DDBJ databases">
        <title>Novel sulfate-reducing endosymbionts in the free-living metamonad Anaeramoeba.</title>
        <authorList>
            <person name="Jerlstrom-Hultqvist J."/>
            <person name="Cepicka I."/>
            <person name="Gallot-Lavallee L."/>
            <person name="Salas-Leiva D."/>
            <person name="Curtis B.A."/>
            <person name="Zahonova K."/>
            <person name="Pipaliya S."/>
            <person name="Dacks J."/>
            <person name="Roger A.J."/>
        </authorList>
    </citation>
    <scope>NUCLEOTIDE SEQUENCE</scope>
    <source>
        <strain evidence="12">Schooner1</strain>
    </source>
</reference>
<dbReference type="PANTHER" id="PTHR24346">
    <property type="entry name" value="MAP/MICROTUBULE AFFINITY-REGULATING KINASE"/>
    <property type="match status" value="1"/>
</dbReference>
<evidence type="ECO:0000256" key="9">
    <source>
        <dbReference type="SAM" id="MobiDB-lite"/>
    </source>
</evidence>
<comment type="caution">
    <text evidence="12">The sequence shown here is derived from an EMBL/GenBank/DDBJ whole genome shotgun (WGS) entry which is preliminary data.</text>
</comment>
<evidence type="ECO:0000256" key="7">
    <source>
        <dbReference type="ARBA" id="ARBA00047899"/>
    </source>
</evidence>
<keyword evidence="2" id="KW-0723">Serine/threonine-protein kinase</keyword>